<feature type="region of interest" description="Disordered" evidence="1">
    <location>
        <begin position="1268"/>
        <end position="1295"/>
    </location>
</feature>
<sequence>MSQLHHYFFCPCCTVPNVFHHYPALFAHIRDEHRDEPFFSIRCELSVSCGSRYSSFESYRCHIYRSHRTLIESFDNSEVFGHIDDLFSGLIFNDELQGADHPESCIYPDEEPDETDCLFSNFDFTSVSSNDHENDTDQLVRFYTFFLLQLREQHLLPQKVVQIISSNICKLLDMIIKVMKAKSASFTSITDCESIVDHITSMINSISKNEYQFVKQCKKYFDYQAPTEIILDSNDRFAYYVPLQQSFSHTLQNGQLLQTIIDNIQCLESRVAQDKDLLLSNRQSHFIRTKLQRQTNPNTLLLKLYTDGISITNPIGPSKDCHKLTCFYYLLDDLPEVIRSQVNSIGLHCICYTKHLNTDKGREILMNVLVEDLNRLQKDGVTIPCLSSRIYFAFSFICGDNLASNEIGGFQKTFSSGSFCRHCFITYEQKHIPLSDISFLPRTPSRHDMIVNQVAMNNDDRIIQGVRGLSWFNELIGFHATESLPPDLMHDFQEGVLLKEIIQQRLLTYAEIEERISSFTYGFYDTSNKPPSVKKQNIKYSNIAGSASQRLCLFRLFPLIFHEYIDDLSLFPVFTLLREILSYVYANPIRNSWLPYLDGLCKEFYSLMIELLPDYVTPKCHFITEYARSIEKHGLPILNSCIRFESKHQYFKQLANRSFNFRNPLLTLMKRPQFRHCMLNTAQLSAYSCLTMIRSSKTIDFSKLSIGVQRLLADYTEEVDSICECTSIDYHHVNIRPKSIMIHRLMHVEEIPIFCQVHHIFNIAGRYEDIDGATLALFEQNDINQIFPRIKDRVKFTHERAKLIASLNERQERQDALVIDTFDSEPIRLRSYSGSDNNDTHNSLNENENITDNNDQSSVNSNSSPNDHEDMNTRGLLPHEYEGPELTDRMKEYVDRSDFSKSNPHTKMRGDLLSLLFEDVTKSHQLLYPSNDEYLTMAKCLVKKLRIPSAMQRSSVKDWHESIKQKFKRERKPLQISSELVKRKQQIYGNGKTNGRPKKKSAISQAERRTLDIPLINLADRENQNLLDIVNQMKIQLQQDDLDDDLLRNLWKQSFNIRRLCIRELAIDEILERFPGYRCSKLILAEVKDTSGVDIEENVNVLLPTLFDHIPDNDHFLSDALPIRTIRTLCKFFGDSLGNVLTHQEVLTPYPCIKVLDDKFEIYLDFCLVTQTNSCSTALALLMSLYYVFEVQFGHHNRCSRLLYGVLFEDSHYLNKGLKTTINSWKYKIVNHSFIKRKAVVTNLVENLIQPPTTIKHVSSTANVPNEAINESPEQFDPGQSNSSCFNGNTSTDLDKENINEDEAERESDQSLVIDESSFHHTSPINRPILASKSNLSIIMETASAAPIDIADTYFNSNSQKIHQVNASQMSSLAQESQLSTVFEENQHKSSSSITRKRKGNPASTSSITAVKSSERLAIKRSRRN</sequence>
<evidence type="ECO:0000256" key="1">
    <source>
        <dbReference type="SAM" id="MobiDB-lite"/>
    </source>
</evidence>
<evidence type="ECO:0000313" key="2">
    <source>
        <dbReference type="EMBL" id="CAF1374737.1"/>
    </source>
</evidence>
<dbReference type="OrthoDB" id="10044445at2759"/>
<feature type="compositionally biased region" description="Basic and acidic residues" evidence="1">
    <location>
        <begin position="866"/>
        <end position="881"/>
    </location>
</feature>
<feature type="compositionally biased region" description="Polar residues" evidence="1">
    <location>
        <begin position="1385"/>
        <end position="1394"/>
    </location>
</feature>
<comment type="caution">
    <text evidence="2">The sequence shown here is derived from an EMBL/GenBank/DDBJ whole genome shotgun (WGS) entry which is preliminary data.</text>
</comment>
<accession>A0A815J5C9</accession>
<dbReference type="Proteomes" id="UP000663852">
    <property type="component" value="Unassembled WGS sequence"/>
</dbReference>
<gene>
    <name evidence="2" type="ORF">EDS130_LOCUS34582</name>
</gene>
<feature type="compositionally biased region" description="Polar residues" evidence="1">
    <location>
        <begin position="832"/>
        <end position="851"/>
    </location>
</feature>
<feature type="region of interest" description="Disordered" evidence="1">
    <location>
        <begin position="1385"/>
        <end position="1425"/>
    </location>
</feature>
<proteinExistence type="predicted"/>
<feature type="compositionally biased region" description="Polar residues" evidence="1">
    <location>
        <begin position="1402"/>
        <end position="1412"/>
    </location>
</feature>
<protein>
    <recommendedName>
        <fullName evidence="4">C2H2-type domain-containing protein</fullName>
    </recommendedName>
</protein>
<dbReference type="EMBL" id="CAJNOJ010000292">
    <property type="protein sequence ID" value="CAF1374737.1"/>
    <property type="molecule type" value="Genomic_DNA"/>
</dbReference>
<name>A0A815J5C9_ADIRI</name>
<reference evidence="2" key="1">
    <citation type="submission" date="2021-02" db="EMBL/GenBank/DDBJ databases">
        <authorList>
            <person name="Nowell W R."/>
        </authorList>
    </citation>
    <scope>NUCLEOTIDE SEQUENCE</scope>
</reference>
<feature type="compositionally biased region" description="Polar residues" evidence="1">
    <location>
        <begin position="1278"/>
        <end position="1292"/>
    </location>
</feature>
<feature type="compositionally biased region" description="Low complexity" evidence="1">
    <location>
        <begin position="852"/>
        <end position="865"/>
    </location>
</feature>
<evidence type="ECO:0000313" key="3">
    <source>
        <dbReference type="Proteomes" id="UP000663852"/>
    </source>
</evidence>
<organism evidence="2 3">
    <name type="scientific">Adineta ricciae</name>
    <name type="common">Rotifer</name>
    <dbReference type="NCBI Taxonomy" id="249248"/>
    <lineage>
        <taxon>Eukaryota</taxon>
        <taxon>Metazoa</taxon>
        <taxon>Spiralia</taxon>
        <taxon>Gnathifera</taxon>
        <taxon>Rotifera</taxon>
        <taxon>Eurotatoria</taxon>
        <taxon>Bdelloidea</taxon>
        <taxon>Adinetida</taxon>
        <taxon>Adinetidae</taxon>
        <taxon>Adineta</taxon>
    </lineage>
</organism>
<feature type="region of interest" description="Disordered" evidence="1">
    <location>
        <begin position="829"/>
        <end position="881"/>
    </location>
</feature>
<evidence type="ECO:0008006" key="4">
    <source>
        <dbReference type="Google" id="ProtNLM"/>
    </source>
</evidence>